<dbReference type="EMBL" id="SLWS01000006">
    <property type="protein sequence ID" value="TCO57128.1"/>
    <property type="molecule type" value="Genomic_DNA"/>
</dbReference>
<keyword evidence="2" id="KW-1185">Reference proteome</keyword>
<accession>A0A4R2JJE3</accession>
<dbReference type="RefSeq" id="WP_132120927.1">
    <property type="nucleotide sequence ID" value="NZ_SLWS01000006.1"/>
</dbReference>
<name>A0A4R2JJE3_9PSEU</name>
<dbReference type="OrthoDB" id="5196847at2"/>
<dbReference type="Proteomes" id="UP000295680">
    <property type="component" value="Unassembled WGS sequence"/>
</dbReference>
<dbReference type="AlphaFoldDB" id="A0A4R2JJE3"/>
<organism evidence="1 2">
    <name type="scientific">Actinocrispum wychmicini</name>
    <dbReference type="NCBI Taxonomy" id="1213861"/>
    <lineage>
        <taxon>Bacteria</taxon>
        <taxon>Bacillati</taxon>
        <taxon>Actinomycetota</taxon>
        <taxon>Actinomycetes</taxon>
        <taxon>Pseudonocardiales</taxon>
        <taxon>Pseudonocardiaceae</taxon>
        <taxon>Actinocrispum</taxon>
    </lineage>
</organism>
<protein>
    <submittedName>
        <fullName evidence="1">Uncharacterized protein</fullName>
    </submittedName>
</protein>
<evidence type="ECO:0000313" key="2">
    <source>
        <dbReference type="Proteomes" id="UP000295680"/>
    </source>
</evidence>
<reference evidence="1 2" key="1">
    <citation type="submission" date="2019-03" db="EMBL/GenBank/DDBJ databases">
        <title>Genomic Encyclopedia of Type Strains, Phase IV (KMG-IV): sequencing the most valuable type-strain genomes for metagenomic binning, comparative biology and taxonomic classification.</title>
        <authorList>
            <person name="Goeker M."/>
        </authorList>
    </citation>
    <scope>NUCLEOTIDE SEQUENCE [LARGE SCALE GENOMIC DNA]</scope>
    <source>
        <strain evidence="1 2">DSM 45934</strain>
    </source>
</reference>
<dbReference type="Pfam" id="PF20137">
    <property type="entry name" value="BubE"/>
    <property type="match status" value="1"/>
</dbReference>
<proteinExistence type="predicted"/>
<sequence length="110" mass="11822">MADEAPAAEDIGHGHAIRFLSFAPDRELNPQYKNIPDCDKAMVHVAHPRADGQPGMCASAATLATAPAVLTGNGPTWQVESWEPLTLSPSLFCRTCGDHGFIREGRWVPA</sequence>
<evidence type="ECO:0000313" key="1">
    <source>
        <dbReference type="EMBL" id="TCO57128.1"/>
    </source>
</evidence>
<comment type="caution">
    <text evidence="1">The sequence shown here is derived from an EMBL/GenBank/DDBJ whole genome shotgun (WGS) entry which is preliminary data.</text>
</comment>
<gene>
    <name evidence="1" type="ORF">EV192_106605</name>
</gene>
<dbReference type="InterPro" id="IPR045384">
    <property type="entry name" value="DUF6527"/>
</dbReference>